<accession>A0A1I7X5M6</accession>
<keyword evidence="2" id="KW-1185">Reference proteome</keyword>
<evidence type="ECO:0000256" key="1">
    <source>
        <dbReference type="SAM" id="Phobius"/>
    </source>
</evidence>
<dbReference type="WBParaSite" id="Hba_12726">
    <property type="protein sequence ID" value="Hba_12726"/>
    <property type="gene ID" value="Hba_12726"/>
</dbReference>
<keyword evidence="1" id="KW-0812">Transmembrane</keyword>
<evidence type="ECO:0000313" key="2">
    <source>
        <dbReference type="Proteomes" id="UP000095283"/>
    </source>
</evidence>
<name>A0A1I7X5M6_HETBA</name>
<reference evidence="3" key="1">
    <citation type="submission" date="2016-11" db="UniProtKB">
        <authorList>
            <consortium name="WormBaseParasite"/>
        </authorList>
    </citation>
    <scope>IDENTIFICATION</scope>
</reference>
<protein>
    <submittedName>
        <fullName evidence="3">Transmembrane protein</fullName>
    </submittedName>
</protein>
<feature type="transmembrane region" description="Helical" evidence="1">
    <location>
        <begin position="110"/>
        <end position="129"/>
    </location>
</feature>
<sequence length="158" mass="18703">MNILDVNNYSIFKILNSTQPKHFWMLVFSVKKLFLSKLIVLLKDLFNIFLNENSLHSFSYGGYMHKSQLEDKKKECIKMKKCQHNPYKSRAHKHRLPFAYSRPYHTIQLGLLYIIILSFYLIVISSFNYPSLRLPHTIPPVLTVFPPSHRKTRVGKTY</sequence>
<dbReference type="AlphaFoldDB" id="A0A1I7X5M6"/>
<evidence type="ECO:0000313" key="3">
    <source>
        <dbReference type="WBParaSite" id="Hba_12726"/>
    </source>
</evidence>
<dbReference type="Proteomes" id="UP000095283">
    <property type="component" value="Unplaced"/>
</dbReference>
<organism evidence="2 3">
    <name type="scientific">Heterorhabditis bacteriophora</name>
    <name type="common">Entomopathogenic nematode worm</name>
    <dbReference type="NCBI Taxonomy" id="37862"/>
    <lineage>
        <taxon>Eukaryota</taxon>
        <taxon>Metazoa</taxon>
        <taxon>Ecdysozoa</taxon>
        <taxon>Nematoda</taxon>
        <taxon>Chromadorea</taxon>
        <taxon>Rhabditida</taxon>
        <taxon>Rhabditina</taxon>
        <taxon>Rhabditomorpha</taxon>
        <taxon>Strongyloidea</taxon>
        <taxon>Heterorhabditidae</taxon>
        <taxon>Heterorhabditis</taxon>
    </lineage>
</organism>
<proteinExistence type="predicted"/>
<keyword evidence="1" id="KW-1133">Transmembrane helix</keyword>
<keyword evidence="1" id="KW-0472">Membrane</keyword>